<dbReference type="EMBL" id="QPMH01000008">
    <property type="protein sequence ID" value="RDD61870.1"/>
    <property type="molecule type" value="Genomic_DNA"/>
</dbReference>
<gene>
    <name evidence="2" type="ORF">DRB17_10275</name>
</gene>
<evidence type="ECO:0000259" key="1">
    <source>
        <dbReference type="Pfam" id="PF01936"/>
    </source>
</evidence>
<organism evidence="2 3">
    <name type="scientific">Ferruginivarius sediminum</name>
    <dbReference type="NCBI Taxonomy" id="2661937"/>
    <lineage>
        <taxon>Bacteria</taxon>
        <taxon>Pseudomonadati</taxon>
        <taxon>Pseudomonadota</taxon>
        <taxon>Alphaproteobacteria</taxon>
        <taxon>Rhodospirillales</taxon>
        <taxon>Rhodospirillaceae</taxon>
        <taxon>Ferruginivarius</taxon>
    </lineage>
</organism>
<dbReference type="AlphaFoldDB" id="A0A369T999"/>
<dbReference type="InterPro" id="IPR021139">
    <property type="entry name" value="NYN"/>
</dbReference>
<name>A0A369T999_9PROT</name>
<reference evidence="2 3" key="1">
    <citation type="submission" date="2018-07" db="EMBL/GenBank/DDBJ databases">
        <title>Venubactetium sediminum gen. nov., sp. nov., isolated from a marine solar saltern.</title>
        <authorList>
            <person name="Wang S."/>
        </authorList>
    </citation>
    <scope>NUCLEOTIDE SEQUENCE [LARGE SCALE GENOMIC DNA]</scope>
    <source>
        <strain evidence="2 3">WD2A32</strain>
    </source>
</reference>
<evidence type="ECO:0000313" key="3">
    <source>
        <dbReference type="Proteomes" id="UP000253941"/>
    </source>
</evidence>
<proteinExistence type="predicted"/>
<dbReference type="CDD" id="cd18722">
    <property type="entry name" value="PIN_NicB-like"/>
    <property type="match status" value="1"/>
</dbReference>
<feature type="domain" description="NYN" evidence="1">
    <location>
        <begin position="146"/>
        <end position="193"/>
    </location>
</feature>
<dbReference type="RefSeq" id="WP_114582114.1">
    <property type="nucleotide sequence ID" value="NZ_QPMH01000008.1"/>
</dbReference>
<protein>
    <submittedName>
        <fullName evidence="2">NYN domain-containing protein</fullName>
    </submittedName>
</protein>
<dbReference type="Proteomes" id="UP000253941">
    <property type="component" value="Unassembled WGS sequence"/>
</dbReference>
<dbReference type="Pfam" id="PF01936">
    <property type="entry name" value="NYN"/>
    <property type="match status" value="1"/>
</dbReference>
<evidence type="ECO:0000313" key="2">
    <source>
        <dbReference type="EMBL" id="RDD61870.1"/>
    </source>
</evidence>
<accession>A0A369T999</accession>
<keyword evidence="3" id="KW-1185">Reference proteome</keyword>
<sequence length="239" mass="26786">MRTTAILIDGGFFLRRFSKVYPDKDANDPAIVARTAHTMATQHLKQGNGVAVAQLYRIFFYDCPPLTKKVHNPISKRSIDLSKSPEAVFRQNLHDHVRQLRKTALRLGRRDEENAGWQIKKQRLKPLLSGKLGLADLSEHDVTFYARQKVVDMKIGLDIASLSLKSQVNQIVLVSGDSDFVPAAKLARREGVDFILDPMWHNINPDLGEHIDGLKSTAPRPNTKVDSQSSLTLQAVDDL</sequence>
<dbReference type="GO" id="GO:0004540">
    <property type="term" value="F:RNA nuclease activity"/>
    <property type="evidence" value="ECO:0007669"/>
    <property type="project" value="InterPro"/>
</dbReference>
<dbReference type="Gene3D" id="3.40.50.1010">
    <property type="entry name" value="5'-nuclease"/>
    <property type="match status" value="1"/>
</dbReference>
<comment type="caution">
    <text evidence="2">The sequence shown here is derived from an EMBL/GenBank/DDBJ whole genome shotgun (WGS) entry which is preliminary data.</text>
</comment>